<keyword evidence="1" id="KW-1133">Transmembrane helix</keyword>
<accession>A0ABR9TWI7</accession>
<proteinExistence type="predicted"/>
<name>A0ABR9TWI7_9NOSO</name>
<sequence>MRRSIAIAVVSFVIVVVIVASLAVRNLTPDKQAELLFTFISNLFGTIIGGLLAYLIALSQFRIQSNSEAKQRRIDTAFDFHRELVSVELTQARGEANKLFTNYITARDLDDFYSSLPADEKRPIQMVLSFFRRLQLAVEYNRVDKQ</sequence>
<gene>
    <name evidence="2" type="ORF">IQ229_07105</name>
</gene>
<feature type="transmembrane region" description="Helical" evidence="1">
    <location>
        <begin position="5"/>
        <end position="24"/>
    </location>
</feature>
<keyword evidence="3" id="KW-1185">Reference proteome</keyword>
<dbReference type="EMBL" id="JADEXF010000169">
    <property type="protein sequence ID" value="MBE9104718.1"/>
    <property type="molecule type" value="Genomic_DNA"/>
</dbReference>
<protein>
    <submittedName>
        <fullName evidence="2">Uncharacterized protein</fullName>
    </submittedName>
</protein>
<evidence type="ECO:0000313" key="3">
    <source>
        <dbReference type="Proteomes" id="UP000647836"/>
    </source>
</evidence>
<keyword evidence="1" id="KW-0472">Membrane</keyword>
<keyword evidence="1" id="KW-0812">Transmembrane</keyword>
<dbReference type="Proteomes" id="UP000647836">
    <property type="component" value="Unassembled WGS sequence"/>
</dbReference>
<dbReference type="RefSeq" id="WP_194042483.1">
    <property type="nucleotide sequence ID" value="NZ_JADEXF010000169.1"/>
</dbReference>
<organism evidence="2 3">
    <name type="scientific">Nostoc cf. edaphicum LEGE 07299</name>
    <dbReference type="NCBI Taxonomy" id="2777974"/>
    <lineage>
        <taxon>Bacteria</taxon>
        <taxon>Bacillati</taxon>
        <taxon>Cyanobacteriota</taxon>
        <taxon>Cyanophyceae</taxon>
        <taxon>Nostocales</taxon>
        <taxon>Nostocaceae</taxon>
        <taxon>Nostoc</taxon>
    </lineage>
</organism>
<evidence type="ECO:0000313" key="2">
    <source>
        <dbReference type="EMBL" id="MBE9104718.1"/>
    </source>
</evidence>
<comment type="caution">
    <text evidence="2">The sequence shown here is derived from an EMBL/GenBank/DDBJ whole genome shotgun (WGS) entry which is preliminary data.</text>
</comment>
<feature type="transmembrane region" description="Helical" evidence="1">
    <location>
        <begin position="36"/>
        <end position="57"/>
    </location>
</feature>
<reference evidence="2 3" key="1">
    <citation type="submission" date="2020-10" db="EMBL/GenBank/DDBJ databases">
        <authorList>
            <person name="Castelo-Branco R."/>
            <person name="Eusebio N."/>
            <person name="Adriana R."/>
            <person name="Vieira A."/>
            <person name="Brugerolle De Fraissinette N."/>
            <person name="Rezende De Castro R."/>
            <person name="Schneider M.P."/>
            <person name="Vasconcelos V."/>
            <person name="Leao P.N."/>
        </authorList>
    </citation>
    <scope>NUCLEOTIDE SEQUENCE [LARGE SCALE GENOMIC DNA]</scope>
    <source>
        <strain evidence="2 3">LEGE 07299</strain>
    </source>
</reference>
<evidence type="ECO:0000256" key="1">
    <source>
        <dbReference type="SAM" id="Phobius"/>
    </source>
</evidence>